<dbReference type="PANTHER" id="PTHR30420">
    <property type="entry name" value="N-SUCCINYLARGININE DIHYDROLASE"/>
    <property type="match status" value="1"/>
</dbReference>
<dbReference type="HAMAP" id="MF_01172">
    <property type="entry name" value="AstB"/>
    <property type="match status" value="1"/>
</dbReference>
<dbReference type="PANTHER" id="PTHR30420:SF2">
    <property type="entry name" value="N-SUCCINYLARGININE DIHYDROLASE"/>
    <property type="match status" value="1"/>
</dbReference>
<keyword evidence="5" id="KW-1185">Reference proteome</keyword>
<dbReference type="GO" id="GO:0019545">
    <property type="term" value="P:L-arginine catabolic process to succinate"/>
    <property type="evidence" value="ECO:0007669"/>
    <property type="project" value="UniProtKB-UniRule"/>
</dbReference>
<dbReference type="UniPathway" id="UPA00185">
    <property type="reaction ID" value="UER00280"/>
</dbReference>
<evidence type="ECO:0000313" key="5">
    <source>
        <dbReference type="Proteomes" id="UP000675920"/>
    </source>
</evidence>
<evidence type="ECO:0000256" key="4">
    <source>
        <dbReference type="NCBIfam" id="TIGR03241"/>
    </source>
</evidence>
<evidence type="ECO:0000256" key="2">
    <source>
        <dbReference type="ARBA" id="ARBA00022801"/>
    </source>
</evidence>
<evidence type="ECO:0000256" key="3">
    <source>
        <dbReference type="HAMAP-Rule" id="MF_01172"/>
    </source>
</evidence>
<feature type="binding site" evidence="3">
    <location>
        <position position="363"/>
    </location>
    <ligand>
        <name>substrate</name>
    </ligand>
</feature>
<reference evidence="6" key="1">
    <citation type="submission" date="2025-08" db="UniProtKB">
        <authorList>
            <consortium name="RefSeq"/>
        </authorList>
    </citation>
    <scope>IDENTIFICATION</scope>
</reference>
<comment type="subunit">
    <text evidence="3">Homodimer.</text>
</comment>
<dbReference type="OrthoDB" id="248552at2"/>
<dbReference type="AlphaFoldDB" id="A0A8B6X7P5"/>
<proteinExistence type="inferred from homology"/>
<name>A0A8B6X7P5_9BURK</name>
<sequence length="446" mass="47631">MPTREFNFDGLVGPTHNFAGLSHGNVASQAHRAAPSNPRAAALQGLAKMRALADRGHAQAVLPPHPRPDWGLLRAVGFDGRDAEALDHAARAAPALYAAAWSAAAMWTANAATVSPSADCADGRVHFTPANLNEKLHRAGEHRFTARVLRRVFGATNHFAVHDALPGSPALGDEGAANHSRFCADHGAPGVELFVYGKRAFAPDAPAPKRFPARQSDEAGRAIARLHRLAPGRVVHAQQHPAAIDAGVFHNDVIALAHRDVLLSHEMAFLDEGGTLGALRAALDPLPLRHLRVSQHDVPLADAVASYLFNSQLLDRDDGRFTLVVPAECRRIASVARWLDARLDEGEVIADLLVADLGESMRNGGGPACLRLRVVLTAEQAAAVHPGVLFTPALHDRLADWVKRHYRDRLAAEDLRDPALAGEVARALAELEAVLDLPGLYSGFGG</sequence>
<dbReference type="InterPro" id="IPR007079">
    <property type="entry name" value="SuccinylArg_d-Hdrlase_AstB"/>
</dbReference>
<feature type="binding site" evidence="3">
    <location>
        <position position="252"/>
    </location>
    <ligand>
        <name>substrate</name>
    </ligand>
</feature>
<comment type="pathway">
    <text evidence="3">Amino-acid degradation; L-arginine degradation via AST pathway; L-glutamate and succinate from L-arginine: step 2/5.</text>
</comment>
<comment type="catalytic activity">
    <reaction evidence="3">
        <text>N(2)-succinyl-L-arginine + 2 H2O + 2 H(+) = N(2)-succinyl-L-ornithine + 2 NH4(+) + CO2</text>
        <dbReference type="Rhea" id="RHEA:19533"/>
        <dbReference type="ChEBI" id="CHEBI:15377"/>
        <dbReference type="ChEBI" id="CHEBI:15378"/>
        <dbReference type="ChEBI" id="CHEBI:16526"/>
        <dbReference type="ChEBI" id="CHEBI:28938"/>
        <dbReference type="ChEBI" id="CHEBI:58241"/>
        <dbReference type="ChEBI" id="CHEBI:58514"/>
        <dbReference type="EC" id="3.5.3.23"/>
    </reaction>
</comment>
<evidence type="ECO:0000256" key="1">
    <source>
        <dbReference type="ARBA" id="ARBA00022503"/>
    </source>
</evidence>
<dbReference type="RefSeq" id="WP_028312837.1">
    <property type="nucleotide sequence ID" value="NZ_KI519499.1"/>
</dbReference>
<gene>
    <name evidence="3 6" type="primary">astB</name>
</gene>
<dbReference type="EC" id="3.5.3.23" evidence="3 4"/>
<feature type="binding site" evidence="3">
    <location>
        <begin position="19"/>
        <end position="28"/>
    </location>
    <ligand>
        <name>substrate</name>
    </ligand>
</feature>
<feature type="binding site" evidence="3">
    <location>
        <position position="110"/>
    </location>
    <ligand>
        <name>substrate</name>
    </ligand>
</feature>
<protein>
    <recommendedName>
        <fullName evidence="3 4">N-succinylarginine dihydrolase</fullName>
        <ecNumber evidence="3 4">3.5.3.23</ecNumber>
    </recommendedName>
</protein>
<dbReference type="Gene3D" id="3.75.10.20">
    <property type="entry name" value="Succinylarginine dihydrolase"/>
    <property type="match status" value="1"/>
</dbReference>
<keyword evidence="1 3" id="KW-0056">Arginine metabolism</keyword>
<dbReference type="GO" id="GO:0019544">
    <property type="term" value="P:L-arginine catabolic process to L-glutamate"/>
    <property type="evidence" value="ECO:0007669"/>
    <property type="project" value="UniProtKB-UniRule"/>
</dbReference>
<dbReference type="NCBIfam" id="NF009789">
    <property type="entry name" value="PRK13281.1"/>
    <property type="match status" value="1"/>
</dbReference>
<feature type="binding site" evidence="3">
    <location>
        <position position="214"/>
    </location>
    <ligand>
        <name>substrate</name>
    </ligand>
</feature>
<dbReference type="SUPFAM" id="SSF55909">
    <property type="entry name" value="Pentein"/>
    <property type="match status" value="1"/>
</dbReference>
<accession>A0A8B6X7P5</accession>
<dbReference type="Pfam" id="PF04996">
    <property type="entry name" value="AstB"/>
    <property type="match status" value="1"/>
</dbReference>
<feature type="active site" evidence="3">
    <location>
        <position position="250"/>
    </location>
</feature>
<feature type="active site" evidence="3">
    <location>
        <position position="174"/>
    </location>
</feature>
<dbReference type="GO" id="GO:0009015">
    <property type="term" value="F:N-succinylarginine dihydrolase activity"/>
    <property type="evidence" value="ECO:0007669"/>
    <property type="project" value="UniProtKB-UniRule"/>
</dbReference>
<dbReference type="InterPro" id="IPR037031">
    <property type="entry name" value="AstB_sf"/>
</dbReference>
<evidence type="ECO:0000313" key="6">
    <source>
        <dbReference type="RefSeq" id="WP_028312837.1"/>
    </source>
</evidence>
<dbReference type="Proteomes" id="UP000675920">
    <property type="component" value="Unplaced"/>
</dbReference>
<comment type="function">
    <text evidence="3">Catalyzes the hydrolysis of N(2)-succinylarginine into N(2)-succinylornithine, ammonia and CO(2).</text>
</comment>
<organism evidence="5 6">
    <name type="scientific">Derxia gummosa DSM 723</name>
    <dbReference type="NCBI Taxonomy" id="1121388"/>
    <lineage>
        <taxon>Bacteria</taxon>
        <taxon>Pseudomonadati</taxon>
        <taxon>Pseudomonadota</taxon>
        <taxon>Betaproteobacteria</taxon>
        <taxon>Burkholderiales</taxon>
        <taxon>Alcaligenaceae</taxon>
        <taxon>Derxia</taxon>
    </lineage>
</organism>
<feature type="active site" description="Nucleophile" evidence="3">
    <location>
        <position position="369"/>
    </location>
</feature>
<keyword evidence="2 3" id="KW-0378">Hydrolase</keyword>
<comment type="similarity">
    <text evidence="3">Belongs to the succinylarginine dihydrolase family.</text>
</comment>
<dbReference type="NCBIfam" id="TIGR03241">
    <property type="entry name" value="arg_catab_astB"/>
    <property type="match status" value="1"/>
</dbReference>
<feature type="binding site" evidence="3">
    <location>
        <begin position="137"/>
        <end position="138"/>
    </location>
    <ligand>
        <name>substrate</name>
    </ligand>
</feature>